<dbReference type="PANTHER" id="PTHR45348:SF2">
    <property type="entry name" value="ZINC-TYPE ALCOHOL DEHYDROGENASE-LIKE PROTEIN C2E1P3.01"/>
    <property type="match status" value="1"/>
</dbReference>
<reference evidence="1" key="1">
    <citation type="submission" date="2021-02" db="EMBL/GenBank/DDBJ databases">
        <authorList>
            <person name="Nowell W R."/>
        </authorList>
    </citation>
    <scope>NUCLEOTIDE SEQUENCE</scope>
</reference>
<dbReference type="Gene3D" id="3.40.50.720">
    <property type="entry name" value="NAD(P)-binding Rossmann-like Domain"/>
    <property type="match status" value="2"/>
</dbReference>
<name>A0A816ELM0_ADIRI</name>
<dbReference type="GO" id="GO:0016651">
    <property type="term" value="F:oxidoreductase activity, acting on NAD(P)H"/>
    <property type="evidence" value="ECO:0007669"/>
    <property type="project" value="InterPro"/>
</dbReference>
<comment type="caution">
    <text evidence="1">The sequence shown here is derived from an EMBL/GenBank/DDBJ whole genome shotgun (WGS) entry which is preliminary data.</text>
</comment>
<dbReference type="InterPro" id="IPR036291">
    <property type="entry name" value="NAD(P)-bd_dom_sf"/>
</dbReference>
<sequence length="246" mass="27611">MPIGLVVRENKKLALETLPLPSYGPKELLIKLNLVPSLDVTSFDPEFLLSVPGNYKGGERVAGYVHGGLDPEMNIRGAFSEYVVQEASLVFHFPSTILPEQIITFPLVSITAALRIFHEMKLSLPPANVQIDILVWAGTSPQRHEYLKGLGADIYFDYKDPNVVSLIKQATHGDLTYAFDCFSEFDSTKQICAALTGKDSQLVTVLPFIRAELPTHIKEHSVLLYTIFGIERNLFRQFYAQRQQDK</sequence>
<dbReference type="SUPFAM" id="SSF50129">
    <property type="entry name" value="GroES-like"/>
    <property type="match status" value="1"/>
</dbReference>
<organism evidence="1 2">
    <name type="scientific">Adineta ricciae</name>
    <name type="common">Rotifer</name>
    <dbReference type="NCBI Taxonomy" id="249248"/>
    <lineage>
        <taxon>Eukaryota</taxon>
        <taxon>Metazoa</taxon>
        <taxon>Spiralia</taxon>
        <taxon>Gnathifera</taxon>
        <taxon>Rotifera</taxon>
        <taxon>Eurotatoria</taxon>
        <taxon>Bdelloidea</taxon>
        <taxon>Adinetida</taxon>
        <taxon>Adinetidae</taxon>
        <taxon>Adineta</taxon>
    </lineage>
</organism>
<dbReference type="EMBL" id="CAJNOR010010172">
    <property type="protein sequence ID" value="CAF1651700.1"/>
    <property type="molecule type" value="Genomic_DNA"/>
</dbReference>
<keyword evidence="2" id="KW-1185">Reference proteome</keyword>
<dbReference type="Proteomes" id="UP000663828">
    <property type="component" value="Unassembled WGS sequence"/>
</dbReference>
<dbReference type="Gene3D" id="3.90.180.10">
    <property type="entry name" value="Medium-chain alcohol dehydrogenases, catalytic domain"/>
    <property type="match status" value="1"/>
</dbReference>
<evidence type="ECO:0000313" key="1">
    <source>
        <dbReference type="EMBL" id="CAF1651700.1"/>
    </source>
</evidence>
<dbReference type="PANTHER" id="PTHR45348">
    <property type="entry name" value="HYPOTHETICAL OXIDOREDUCTASE (EUROFUNG)"/>
    <property type="match status" value="1"/>
</dbReference>
<accession>A0A816ELM0</accession>
<evidence type="ECO:0000313" key="2">
    <source>
        <dbReference type="Proteomes" id="UP000663828"/>
    </source>
</evidence>
<protein>
    <submittedName>
        <fullName evidence="1">Uncharacterized protein</fullName>
    </submittedName>
</protein>
<proteinExistence type="predicted"/>
<dbReference type="InterPro" id="IPR011032">
    <property type="entry name" value="GroES-like_sf"/>
</dbReference>
<dbReference type="SUPFAM" id="SSF51735">
    <property type="entry name" value="NAD(P)-binding Rossmann-fold domains"/>
    <property type="match status" value="1"/>
</dbReference>
<gene>
    <name evidence="1" type="ORF">XAT740_LOCUS55101</name>
</gene>
<dbReference type="InterPro" id="IPR047122">
    <property type="entry name" value="Trans-enoyl_RdTase-like"/>
</dbReference>
<dbReference type="AlphaFoldDB" id="A0A816ELM0"/>